<dbReference type="EMBL" id="LZSO01000026">
    <property type="protein sequence ID" value="OBB29256.1"/>
    <property type="molecule type" value="Genomic_DNA"/>
</dbReference>
<comment type="caution">
    <text evidence="1">The sequence shown here is derived from an EMBL/GenBank/DDBJ whole genome shotgun (WGS) entry which is preliminary data.</text>
</comment>
<evidence type="ECO:0000313" key="1">
    <source>
        <dbReference type="EMBL" id="OBB29256.1"/>
    </source>
</evidence>
<dbReference type="InterPro" id="IPR029058">
    <property type="entry name" value="AB_hydrolase_fold"/>
</dbReference>
<evidence type="ECO:0000313" key="2">
    <source>
        <dbReference type="Proteomes" id="UP000093902"/>
    </source>
</evidence>
<evidence type="ECO:0008006" key="3">
    <source>
        <dbReference type="Google" id="ProtNLM"/>
    </source>
</evidence>
<gene>
    <name evidence="1" type="ORF">A5792_19915</name>
</gene>
<proteinExistence type="predicted"/>
<accession>A0A1A0R496</accession>
<dbReference type="SUPFAM" id="SSF53474">
    <property type="entry name" value="alpha/beta-Hydrolases"/>
    <property type="match status" value="1"/>
</dbReference>
<dbReference type="AlphaFoldDB" id="A0A1A0R496"/>
<protein>
    <recommendedName>
        <fullName evidence="3">Alpha/beta hydrolase</fullName>
    </recommendedName>
</protein>
<sequence>MPIVFVHGVGTRAGDAYSKAVNARTALIHSFLLRPLGLDPRAVSFWNPYWGGNAAAFAWNYASLPGDREEKFGPSEALLALLLGEVWEGELPASDQVVLEVARRSMTDAVDLLWAVAAERVDEAAEVGELADLAVRATSLARAEPAPPWLNTIKSDKEFLNRLSKELTPVAPAATEESFGGPNRAFLRIREGLGRIQGAAGRLAGSVAVDLLRPSVNRSVSTFLGDIFVYLRQRESLGANAAIAKCVADGLEQAASARNADDSQLVVIAHSMGGNITYDLLSKLRTDLSCDVLVTVGSQVGVFAELGLFESVKPPTNPATDRVPKLPNVGRWINVFDPNDILGFATEGIFDGVKDYQYSTGKGAFAAHSTYFVRPSFYDRLAAHLNEAV</sequence>
<dbReference type="Gene3D" id="3.40.50.1820">
    <property type="entry name" value="alpha/beta hydrolase"/>
    <property type="match status" value="1"/>
</dbReference>
<dbReference type="Proteomes" id="UP000093902">
    <property type="component" value="Unassembled WGS sequence"/>
</dbReference>
<reference evidence="2" key="1">
    <citation type="submission" date="2016-06" db="EMBL/GenBank/DDBJ databases">
        <authorList>
            <person name="Sutton G."/>
            <person name="Brinkac L."/>
            <person name="Sanka R."/>
            <person name="Adams M."/>
            <person name="Lau E."/>
            <person name="Mehaffy C."/>
            <person name="Tameris M."/>
            <person name="Hatherill M."/>
            <person name="Hanekom W."/>
            <person name="Mahomed H."/>
            <person name="Mcshane H."/>
        </authorList>
    </citation>
    <scope>NUCLEOTIDE SEQUENCE [LARGE SCALE GENOMIC DNA]</scope>
    <source>
        <strain evidence="2">852002-51209_SCH5440388</strain>
    </source>
</reference>
<organism evidence="1 2">
    <name type="scientific">Mycolicibacterium peregrinum</name>
    <name type="common">Mycobacterium peregrinum</name>
    <dbReference type="NCBI Taxonomy" id="43304"/>
    <lineage>
        <taxon>Bacteria</taxon>
        <taxon>Bacillati</taxon>
        <taxon>Actinomycetota</taxon>
        <taxon>Actinomycetes</taxon>
        <taxon>Mycobacteriales</taxon>
        <taxon>Mycobacteriaceae</taxon>
        <taxon>Mycolicibacterium</taxon>
    </lineage>
</organism>
<name>A0A1A0R496_MYCPR</name>